<dbReference type="InterPro" id="IPR044812">
    <property type="entry name" value="CERK1/LYK3-like"/>
</dbReference>
<dbReference type="PANTHER" id="PTHR46204:SF2">
    <property type="entry name" value="CHITIN ELICITOR RECEPTOR KINASE 1"/>
    <property type="match status" value="1"/>
</dbReference>
<evidence type="ECO:0000256" key="4">
    <source>
        <dbReference type="ARBA" id="ARBA00022729"/>
    </source>
</evidence>
<dbReference type="Proteomes" id="UP000823388">
    <property type="component" value="Chromosome 5N"/>
</dbReference>
<evidence type="ECO:0000256" key="3">
    <source>
        <dbReference type="ARBA" id="ARBA00022692"/>
    </source>
</evidence>
<comment type="subcellular location">
    <subcellularLocation>
        <location evidence="1">Cell membrane</location>
        <topology evidence="1">Single-pass membrane protein</topology>
    </subcellularLocation>
</comment>
<dbReference type="PANTHER" id="PTHR46204">
    <property type="entry name" value="CHITIN ELICITOR RECEPTOR KINASE 1-RELATED"/>
    <property type="match status" value="1"/>
</dbReference>
<organism evidence="9 10">
    <name type="scientific">Panicum virgatum</name>
    <name type="common">Blackwell switchgrass</name>
    <dbReference type="NCBI Taxonomy" id="38727"/>
    <lineage>
        <taxon>Eukaryota</taxon>
        <taxon>Viridiplantae</taxon>
        <taxon>Streptophyta</taxon>
        <taxon>Embryophyta</taxon>
        <taxon>Tracheophyta</taxon>
        <taxon>Spermatophyta</taxon>
        <taxon>Magnoliopsida</taxon>
        <taxon>Liliopsida</taxon>
        <taxon>Poales</taxon>
        <taxon>Poaceae</taxon>
        <taxon>PACMAD clade</taxon>
        <taxon>Panicoideae</taxon>
        <taxon>Panicodae</taxon>
        <taxon>Paniceae</taxon>
        <taxon>Panicinae</taxon>
        <taxon>Panicum</taxon>
        <taxon>Panicum sect. Hiantes</taxon>
    </lineage>
</organism>
<dbReference type="GO" id="GO:0045087">
    <property type="term" value="P:innate immune response"/>
    <property type="evidence" value="ECO:0007669"/>
    <property type="project" value="InterPro"/>
</dbReference>
<sequence length="211" mass="22955">MMSQPLLMRLILLAVVASAATAAGDGCSTGCNLALASYHIALNQNLTYIASLFDIDDYRKLEPYNNFWLPNLIDPIPAGTRVTVNFPCRCLALPTAPFSTYLAGSFPYIATNSYQNNNLDGRTVNVTVNCSCGYPGVPPDYKLFLTYPLGDGETLDSVEDKYIFRLQSEVGTRIVYIPLIGVSAIAPLPSPTDSPSMGPWKNKTTIMGNDR</sequence>
<dbReference type="GO" id="GO:0019199">
    <property type="term" value="F:transmembrane receptor protein kinase activity"/>
    <property type="evidence" value="ECO:0007669"/>
    <property type="project" value="InterPro"/>
</dbReference>
<keyword evidence="3" id="KW-0812">Transmembrane</keyword>
<keyword evidence="4 8" id="KW-0732">Signal</keyword>
<evidence type="ECO:0000256" key="2">
    <source>
        <dbReference type="ARBA" id="ARBA00022475"/>
    </source>
</evidence>
<comment type="caution">
    <text evidence="9">The sequence shown here is derived from an EMBL/GenBank/DDBJ whole genome shotgun (WGS) entry which is preliminary data.</text>
</comment>
<evidence type="ECO:0000313" key="10">
    <source>
        <dbReference type="Proteomes" id="UP000823388"/>
    </source>
</evidence>
<keyword evidence="6" id="KW-0472">Membrane</keyword>
<evidence type="ECO:0000313" key="9">
    <source>
        <dbReference type="EMBL" id="KAG2590945.1"/>
    </source>
</evidence>
<evidence type="ECO:0000256" key="7">
    <source>
        <dbReference type="ARBA" id="ARBA00023157"/>
    </source>
</evidence>
<dbReference type="GO" id="GO:0005886">
    <property type="term" value="C:plasma membrane"/>
    <property type="evidence" value="ECO:0007669"/>
    <property type="project" value="UniProtKB-SubCell"/>
</dbReference>
<name>A0A8T0S121_PANVG</name>
<reference evidence="9" key="1">
    <citation type="submission" date="2020-05" db="EMBL/GenBank/DDBJ databases">
        <title>WGS assembly of Panicum virgatum.</title>
        <authorList>
            <person name="Lovell J.T."/>
            <person name="Jenkins J."/>
            <person name="Shu S."/>
            <person name="Juenger T.E."/>
            <person name="Schmutz J."/>
        </authorList>
    </citation>
    <scope>NUCLEOTIDE SEQUENCE</scope>
    <source>
        <strain evidence="9">AP13</strain>
    </source>
</reference>
<accession>A0A8T0S121</accession>
<evidence type="ECO:0000256" key="8">
    <source>
        <dbReference type="SAM" id="SignalP"/>
    </source>
</evidence>
<feature type="signal peptide" evidence="8">
    <location>
        <begin position="1"/>
        <end position="22"/>
    </location>
</feature>
<evidence type="ECO:0000256" key="1">
    <source>
        <dbReference type="ARBA" id="ARBA00004162"/>
    </source>
</evidence>
<proteinExistence type="predicted"/>
<dbReference type="AlphaFoldDB" id="A0A8T0S121"/>
<gene>
    <name evidence="9" type="ORF">PVAP13_5NG455480</name>
</gene>
<keyword evidence="7" id="KW-1015">Disulfide bond</keyword>
<keyword evidence="5" id="KW-1133">Transmembrane helix</keyword>
<evidence type="ECO:0000256" key="6">
    <source>
        <dbReference type="ARBA" id="ARBA00023136"/>
    </source>
</evidence>
<feature type="chain" id="PRO_5035945281" evidence="8">
    <location>
        <begin position="23"/>
        <end position="211"/>
    </location>
</feature>
<keyword evidence="2" id="KW-1003">Cell membrane</keyword>
<evidence type="ECO:0000256" key="5">
    <source>
        <dbReference type="ARBA" id="ARBA00022989"/>
    </source>
</evidence>
<dbReference type="EMBL" id="CM029046">
    <property type="protein sequence ID" value="KAG2590945.1"/>
    <property type="molecule type" value="Genomic_DNA"/>
</dbReference>
<protein>
    <submittedName>
        <fullName evidence="9">Uncharacterized protein</fullName>
    </submittedName>
</protein>
<keyword evidence="10" id="KW-1185">Reference proteome</keyword>